<dbReference type="Proteomes" id="UP000570678">
    <property type="component" value="Unassembled WGS sequence"/>
</dbReference>
<proteinExistence type="predicted"/>
<protein>
    <recommendedName>
        <fullName evidence="3">Acyl carrier protein</fullName>
    </recommendedName>
</protein>
<evidence type="ECO:0000313" key="2">
    <source>
        <dbReference type="Proteomes" id="UP000570678"/>
    </source>
</evidence>
<dbReference type="EMBL" id="JAAXOT010000015">
    <property type="protein sequence ID" value="NKY59393.1"/>
    <property type="molecule type" value="Genomic_DNA"/>
</dbReference>
<accession>A0A846YKL9</accession>
<keyword evidence="2" id="KW-1185">Reference proteome</keyword>
<gene>
    <name evidence="1" type="ORF">HGA15_25205</name>
</gene>
<dbReference type="RefSeq" id="WP_157116929.1">
    <property type="nucleotide sequence ID" value="NZ_JAAXOT010000015.1"/>
</dbReference>
<sequence>MIDEDVLRDALVAGIAEFNVVTSGEVEEAIAAVGGDYAFELESRLAEWVIAHVEFVLGLTWPLPKPADLRREQFATVAALQAAITTAVGGRR</sequence>
<organism evidence="1 2">
    <name type="scientific">Nocardia flavorosea</name>
    <dbReference type="NCBI Taxonomy" id="53429"/>
    <lineage>
        <taxon>Bacteria</taxon>
        <taxon>Bacillati</taxon>
        <taxon>Actinomycetota</taxon>
        <taxon>Actinomycetes</taxon>
        <taxon>Mycobacteriales</taxon>
        <taxon>Nocardiaceae</taxon>
        <taxon>Nocardia</taxon>
    </lineage>
</organism>
<evidence type="ECO:0000313" key="1">
    <source>
        <dbReference type="EMBL" id="NKY59393.1"/>
    </source>
</evidence>
<dbReference type="AlphaFoldDB" id="A0A846YKL9"/>
<reference evidence="1 2" key="1">
    <citation type="submission" date="2020-04" db="EMBL/GenBank/DDBJ databases">
        <title>MicrobeNet Type strains.</title>
        <authorList>
            <person name="Nicholson A.C."/>
        </authorList>
    </citation>
    <scope>NUCLEOTIDE SEQUENCE [LARGE SCALE GENOMIC DNA]</scope>
    <source>
        <strain evidence="1 2">JCM 3332</strain>
    </source>
</reference>
<evidence type="ECO:0008006" key="3">
    <source>
        <dbReference type="Google" id="ProtNLM"/>
    </source>
</evidence>
<name>A0A846YKL9_9NOCA</name>
<comment type="caution">
    <text evidence="1">The sequence shown here is derived from an EMBL/GenBank/DDBJ whole genome shotgun (WGS) entry which is preliminary data.</text>
</comment>